<proteinExistence type="predicted"/>
<feature type="region of interest" description="Disordered" evidence="1">
    <location>
        <begin position="47"/>
        <end position="66"/>
    </location>
</feature>
<comment type="caution">
    <text evidence="2">The sequence shown here is derived from an EMBL/GenBank/DDBJ whole genome shotgun (WGS) entry which is preliminary data.</text>
</comment>
<feature type="compositionally biased region" description="Low complexity" evidence="1">
    <location>
        <begin position="47"/>
        <end position="58"/>
    </location>
</feature>
<dbReference type="AlphaFoldDB" id="A0AAV0WJN5"/>
<evidence type="ECO:0000256" key="1">
    <source>
        <dbReference type="SAM" id="MobiDB-lite"/>
    </source>
</evidence>
<evidence type="ECO:0000313" key="3">
    <source>
        <dbReference type="Proteomes" id="UP001160148"/>
    </source>
</evidence>
<accession>A0AAV0WJN5</accession>
<name>A0AAV0WJN5_9HEMI</name>
<dbReference type="EMBL" id="CARXXK010000002">
    <property type="protein sequence ID" value="CAI6356035.1"/>
    <property type="molecule type" value="Genomic_DNA"/>
</dbReference>
<organism evidence="2 3">
    <name type="scientific">Macrosiphum euphorbiae</name>
    <name type="common">potato aphid</name>
    <dbReference type="NCBI Taxonomy" id="13131"/>
    <lineage>
        <taxon>Eukaryota</taxon>
        <taxon>Metazoa</taxon>
        <taxon>Ecdysozoa</taxon>
        <taxon>Arthropoda</taxon>
        <taxon>Hexapoda</taxon>
        <taxon>Insecta</taxon>
        <taxon>Pterygota</taxon>
        <taxon>Neoptera</taxon>
        <taxon>Paraneoptera</taxon>
        <taxon>Hemiptera</taxon>
        <taxon>Sternorrhyncha</taxon>
        <taxon>Aphidomorpha</taxon>
        <taxon>Aphidoidea</taxon>
        <taxon>Aphididae</taxon>
        <taxon>Macrosiphini</taxon>
        <taxon>Macrosiphum</taxon>
    </lineage>
</organism>
<protein>
    <submittedName>
        <fullName evidence="2">Uncharacterized protein</fullName>
    </submittedName>
</protein>
<sequence length="66" mass="7296">MSKSCQVAATLVSKLKLNWTANENRDEIKQNLIEIVPNNTSINISISQESNQSTISTTDQLENSDS</sequence>
<keyword evidence="3" id="KW-1185">Reference proteome</keyword>
<dbReference type="Proteomes" id="UP001160148">
    <property type="component" value="Unassembled WGS sequence"/>
</dbReference>
<gene>
    <name evidence="2" type="ORF">MEUPH1_LOCUS11819</name>
</gene>
<evidence type="ECO:0000313" key="2">
    <source>
        <dbReference type="EMBL" id="CAI6356035.1"/>
    </source>
</evidence>
<reference evidence="2 3" key="1">
    <citation type="submission" date="2023-01" db="EMBL/GenBank/DDBJ databases">
        <authorList>
            <person name="Whitehead M."/>
        </authorList>
    </citation>
    <scope>NUCLEOTIDE SEQUENCE [LARGE SCALE GENOMIC DNA]</scope>
</reference>